<feature type="non-terminal residue" evidence="1">
    <location>
        <position position="1"/>
    </location>
</feature>
<gene>
    <name evidence="1" type="ORF">S01H4_39916</name>
</gene>
<accession>X1D4C1</accession>
<dbReference type="EMBL" id="BART01021683">
    <property type="protein sequence ID" value="GAH03115.1"/>
    <property type="molecule type" value="Genomic_DNA"/>
</dbReference>
<sequence length="145" mass="16658">TPPSGNFFYDSKEERILTSITRKAFAEAFGTEYATVAEFLEDFKACEFFLDELYLRPIDDIPPEVKEEEKSQAIECLSRRLAQHQPERLLVISAEIEGAVREAAIKVKLGSIIERSYYLGNSYLYEFHAELVGWFSDINNRAFST</sequence>
<reference evidence="1" key="1">
    <citation type="journal article" date="2014" name="Front. Microbiol.">
        <title>High frequency of phylogenetically diverse reductive dehalogenase-homologous genes in deep subseafloor sedimentary metagenomes.</title>
        <authorList>
            <person name="Kawai M."/>
            <person name="Futagami T."/>
            <person name="Toyoda A."/>
            <person name="Takaki Y."/>
            <person name="Nishi S."/>
            <person name="Hori S."/>
            <person name="Arai W."/>
            <person name="Tsubouchi T."/>
            <person name="Morono Y."/>
            <person name="Uchiyama I."/>
            <person name="Ito T."/>
            <person name="Fujiyama A."/>
            <person name="Inagaki F."/>
            <person name="Takami H."/>
        </authorList>
    </citation>
    <scope>NUCLEOTIDE SEQUENCE</scope>
    <source>
        <strain evidence="1">Expedition CK06-06</strain>
    </source>
</reference>
<protein>
    <submittedName>
        <fullName evidence="1">Uncharacterized protein</fullName>
    </submittedName>
</protein>
<dbReference type="AlphaFoldDB" id="X1D4C1"/>
<proteinExistence type="predicted"/>
<evidence type="ECO:0000313" key="1">
    <source>
        <dbReference type="EMBL" id="GAH03115.1"/>
    </source>
</evidence>
<organism evidence="1">
    <name type="scientific">marine sediment metagenome</name>
    <dbReference type="NCBI Taxonomy" id="412755"/>
    <lineage>
        <taxon>unclassified sequences</taxon>
        <taxon>metagenomes</taxon>
        <taxon>ecological metagenomes</taxon>
    </lineage>
</organism>
<comment type="caution">
    <text evidence="1">The sequence shown here is derived from an EMBL/GenBank/DDBJ whole genome shotgun (WGS) entry which is preliminary data.</text>
</comment>
<name>X1D4C1_9ZZZZ</name>